<evidence type="ECO:0000313" key="2">
    <source>
        <dbReference type="Proteomes" id="UP000245369"/>
    </source>
</evidence>
<keyword evidence="2" id="KW-1185">Reference proteome</keyword>
<dbReference type="InterPro" id="IPR014718">
    <property type="entry name" value="GH-type_carb-bd"/>
</dbReference>
<name>A0ABM6W564_9STRE</name>
<dbReference type="InterPro" id="IPR011013">
    <property type="entry name" value="Gal_mutarotase_sf_dom"/>
</dbReference>
<reference evidence="1 2" key="1">
    <citation type="submission" date="2018-05" db="EMBL/GenBank/DDBJ databases">
        <title>Complete genome sequences of Streptococcus sobrinus.</title>
        <authorList>
            <person name="Sales M."/>
            <person name="Jensen P.A."/>
        </authorList>
    </citation>
    <scope>NUCLEOTIDE SEQUENCE [LARGE SCALE GENOMIC DNA]</scope>
    <source>
        <strain evidence="1 2">SL1</strain>
    </source>
</reference>
<dbReference type="PANTHER" id="PTHR11122">
    <property type="entry name" value="APOSPORY-ASSOCIATED PROTEIN C-RELATED"/>
    <property type="match status" value="1"/>
</dbReference>
<protein>
    <submittedName>
        <fullName evidence="1">Aldose 1-epimerase family protein</fullName>
    </submittedName>
</protein>
<dbReference type="InterPro" id="IPR037481">
    <property type="entry name" value="LacX"/>
</dbReference>
<gene>
    <name evidence="1" type="ORF">DK182_04110</name>
</gene>
<evidence type="ECO:0000313" key="1">
    <source>
        <dbReference type="EMBL" id="AWN20581.1"/>
    </source>
</evidence>
<dbReference type="EMBL" id="CP029490">
    <property type="protein sequence ID" value="AWN20581.1"/>
    <property type="molecule type" value="Genomic_DNA"/>
</dbReference>
<accession>A0ABM6W564</accession>
<dbReference type="Pfam" id="PF01263">
    <property type="entry name" value="Aldose_epim"/>
    <property type="match status" value="1"/>
</dbReference>
<dbReference type="Gene3D" id="2.70.98.10">
    <property type="match status" value="1"/>
</dbReference>
<organism evidence="1 2">
    <name type="scientific">Streptococcus sobrinus</name>
    <dbReference type="NCBI Taxonomy" id="1310"/>
    <lineage>
        <taxon>Bacteria</taxon>
        <taxon>Bacillati</taxon>
        <taxon>Bacillota</taxon>
        <taxon>Bacilli</taxon>
        <taxon>Lactobacillales</taxon>
        <taxon>Streptococcaceae</taxon>
        <taxon>Streptococcus</taxon>
    </lineage>
</organism>
<dbReference type="InterPro" id="IPR008183">
    <property type="entry name" value="Aldose_1/G6P_1-epimerase"/>
</dbReference>
<sequence length="302" mass="34931">MEEFMVVSLKNDDLQVQFSDFGGALTSIKDKDGVEYLWQGNPDFWSGQAPVLFPICGSLRLNWTVYRPAERPHFTGSMPRHGLVRKEYFTLDEVTDDSVTFSIKATEEMLKAYPYHFELRNRYRLTGKTIRVDYLVTNHETEKTMPYFIGGHPGFNCPLLAGENYEDYYLEFEQEETCSVPKSFPDTGLLDLQDRSPFLDRQKILGLNYDLFTQDAITLDQLKSRRVSLRSRKHDKGIRLDFEDFPYLVLWSTTNHSPFVALEPWSGLSTCLDESDYFEDKRNVSLVRAGQTDSKSFAISIL</sequence>
<dbReference type="Proteomes" id="UP000245369">
    <property type="component" value="Chromosome"/>
</dbReference>
<proteinExistence type="predicted"/>
<dbReference type="SUPFAM" id="SSF74650">
    <property type="entry name" value="Galactose mutarotase-like"/>
    <property type="match status" value="1"/>
</dbReference>
<dbReference type="PANTHER" id="PTHR11122:SF13">
    <property type="entry name" value="GLUCOSE-6-PHOSPHATE 1-EPIMERASE"/>
    <property type="match status" value="1"/>
</dbReference>
<dbReference type="CDD" id="cd09024">
    <property type="entry name" value="Aldose_epim_lacX"/>
    <property type="match status" value="1"/>
</dbReference>